<accession>A0AAU9SFQ6</accession>
<feature type="region of interest" description="Disordered" evidence="1">
    <location>
        <begin position="260"/>
        <end position="311"/>
    </location>
</feature>
<organism evidence="2 3">
    <name type="scientific">Thlaspi arvense</name>
    <name type="common">Field penny-cress</name>
    <dbReference type="NCBI Taxonomy" id="13288"/>
    <lineage>
        <taxon>Eukaryota</taxon>
        <taxon>Viridiplantae</taxon>
        <taxon>Streptophyta</taxon>
        <taxon>Embryophyta</taxon>
        <taxon>Tracheophyta</taxon>
        <taxon>Spermatophyta</taxon>
        <taxon>Magnoliopsida</taxon>
        <taxon>eudicotyledons</taxon>
        <taxon>Gunneridae</taxon>
        <taxon>Pentapetalae</taxon>
        <taxon>rosids</taxon>
        <taxon>malvids</taxon>
        <taxon>Brassicales</taxon>
        <taxon>Brassicaceae</taxon>
        <taxon>Thlaspideae</taxon>
        <taxon>Thlaspi</taxon>
    </lineage>
</organism>
<dbReference type="Proteomes" id="UP000836841">
    <property type="component" value="Chromosome 5"/>
</dbReference>
<evidence type="ECO:0000313" key="3">
    <source>
        <dbReference type="Proteomes" id="UP000836841"/>
    </source>
</evidence>
<feature type="compositionally biased region" description="Polar residues" evidence="1">
    <location>
        <begin position="295"/>
        <end position="311"/>
    </location>
</feature>
<keyword evidence="3" id="KW-1185">Reference proteome</keyword>
<evidence type="ECO:0000313" key="2">
    <source>
        <dbReference type="EMBL" id="CAH2065286.1"/>
    </source>
</evidence>
<protein>
    <submittedName>
        <fullName evidence="2">Uncharacterized protein</fullName>
    </submittedName>
</protein>
<evidence type="ECO:0000256" key="1">
    <source>
        <dbReference type="SAM" id="MobiDB-lite"/>
    </source>
</evidence>
<name>A0AAU9SFQ6_THLAR</name>
<proteinExistence type="predicted"/>
<dbReference type="AlphaFoldDB" id="A0AAU9SFQ6"/>
<reference evidence="2 3" key="1">
    <citation type="submission" date="2022-03" db="EMBL/GenBank/DDBJ databases">
        <authorList>
            <person name="Nunn A."/>
            <person name="Chopra R."/>
            <person name="Nunn A."/>
            <person name="Contreras Garrido A."/>
        </authorList>
    </citation>
    <scope>NUCLEOTIDE SEQUENCE [LARGE SCALE GENOMIC DNA]</scope>
</reference>
<dbReference type="EMBL" id="OU466861">
    <property type="protein sequence ID" value="CAH2065286.1"/>
    <property type="molecule type" value="Genomic_DNA"/>
</dbReference>
<sequence length="311" mass="33872">MEEHCLVLYGEWSCGGNGKWDFVIDNNRMSRVLQIEEGMTVAELKKKVIEEFFGGSSAGISVSLSYWPPNTTELATGITTLPVLVEDIGRSRVMETIRGYITLSFSSKRLGASASSTAIGTCNFDFNDEELLNVVDEAEGNFQRSSGRKEVESPAEESDSDVCCAEVGDAMERMLCILVEKVSMLRLWSLGLGATSSEWVVDEANRVDNAPLDSETAARISVQKSVDTYPKLGNVDSSGRSAGGHDVEVPAAVTEMVLLPPRTRRPSGRRKEGKIPTVGEIPGTRSKKKEPNKCSRCTQPGHNRTSCTNLI</sequence>
<gene>
    <name evidence="2" type="ORF">TAV2_LOCUS17875</name>
</gene>